<gene>
    <name evidence="2" type="ORF">SNE40_011185</name>
</gene>
<reference evidence="2 3" key="1">
    <citation type="submission" date="2024-01" db="EMBL/GenBank/DDBJ databases">
        <title>The genome of the rayed Mediterranean limpet Patella caerulea (Linnaeus, 1758).</title>
        <authorList>
            <person name="Anh-Thu Weber A."/>
            <person name="Halstead-Nussloch G."/>
        </authorList>
    </citation>
    <scope>NUCLEOTIDE SEQUENCE [LARGE SCALE GENOMIC DNA]</scope>
    <source>
        <strain evidence="2">AATW-2023a</strain>
        <tissue evidence="2">Whole specimen</tissue>
    </source>
</reference>
<evidence type="ECO:0000256" key="1">
    <source>
        <dbReference type="SAM" id="MobiDB-lite"/>
    </source>
</evidence>
<name>A0AAN8JJ81_PATCE</name>
<protein>
    <submittedName>
        <fullName evidence="2">Uncharacterized protein</fullName>
    </submittedName>
</protein>
<proteinExistence type="predicted"/>
<comment type="caution">
    <text evidence="2">The sequence shown here is derived from an EMBL/GenBank/DDBJ whole genome shotgun (WGS) entry which is preliminary data.</text>
</comment>
<dbReference type="SUPFAM" id="SSF52266">
    <property type="entry name" value="SGNH hydrolase"/>
    <property type="match status" value="1"/>
</dbReference>
<sequence length="474" mass="53612">MPEIINQINFALTSHLVSIGDKLENFTRCIESSFVKAIQDFSKVQNQHTAQCFDALHNNLSTSLAPTTALAAEIKSSVSQAMQPLENNIIILKQQSSDSAKQEKPDLQTIQSYISQQTKSLENDNLTLKQSSHLDRQNNQNLEVIIKSSVSQAIKPMSGALEKDILLLKKNIDSQHDILTYIQSKLAPAEQDSTVLPNSPSSCGVVRNLMSQANVHKNYKVLLIGTSNIKNIKEDKLCQMTTVAKKIAYTLAETQSVIDDYSCTCNDEMPDAIVLHSLTNDIRNLSVDQYVHLLGVIIDSICHKWPNCNIIVSLGTPRSDSEDVYLNLQILNLNLIKLYGNNPHVVLSHNDNMTNSNNNLPNKKFLVEDGYHLSELGVSRLASNIKHALLDVLKIPNPTPPHKLKSSTPKPIFPLDNDNYKPMWYKNNHIVNHDRYHDMYYQDRDSQYYADNYNRGSRGGNRSRIRRPPRYHYH</sequence>
<dbReference type="Gene3D" id="3.40.50.1110">
    <property type="entry name" value="SGNH hydrolase"/>
    <property type="match status" value="1"/>
</dbReference>
<feature type="compositionally biased region" description="Basic residues" evidence="1">
    <location>
        <begin position="461"/>
        <end position="474"/>
    </location>
</feature>
<dbReference type="Proteomes" id="UP001347796">
    <property type="component" value="Unassembled WGS sequence"/>
</dbReference>
<accession>A0AAN8JJ81</accession>
<evidence type="ECO:0000313" key="3">
    <source>
        <dbReference type="Proteomes" id="UP001347796"/>
    </source>
</evidence>
<organism evidence="2 3">
    <name type="scientific">Patella caerulea</name>
    <name type="common">Rayed Mediterranean limpet</name>
    <dbReference type="NCBI Taxonomy" id="87958"/>
    <lineage>
        <taxon>Eukaryota</taxon>
        <taxon>Metazoa</taxon>
        <taxon>Spiralia</taxon>
        <taxon>Lophotrochozoa</taxon>
        <taxon>Mollusca</taxon>
        <taxon>Gastropoda</taxon>
        <taxon>Patellogastropoda</taxon>
        <taxon>Patelloidea</taxon>
        <taxon>Patellidae</taxon>
        <taxon>Patella</taxon>
    </lineage>
</organism>
<dbReference type="InterPro" id="IPR036514">
    <property type="entry name" value="SGNH_hydro_sf"/>
</dbReference>
<dbReference type="AlphaFoldDB" id="A0AAN8JJ81"/>
<keyword evidence="3" id="KW-1185">Reference proteome</keyword>
<feature type="region of interest" description="Disordered" evidence="1">
    <location>
        <begin position="450"/>
        <end position="474"/>
    </location>
</feature>
<dbReference type="EMBL" id="JAZGQO010000008">
    <property type="protein sequence ID" value="KAK6178657.1"/>
    <property type="molecule type" value="Genomic_DNA"/>
</dbReference>
<evidence type="ECO:0000313" key="2">
    <source>
        <dbReference type="EMBL" id="KAK6178657.1"/>
    </source>
</evidence>